<evidence type="ECO:0000256" key="2">
    <source>
        <dbReference type="ARBA" id="ARBA00023136"/>
    </source>
</evidence>
<dbReference type="GO" id="GO:0043165">
    <property type="term" value="P:Gram-negative-bacterium-type cell outer membrane assembly"/>
    <property type="evidence" value="ECO:0007669"/>
    <property type="project" value="UniProtKB-UniRule"/>
</dbReference>
<name>A0A081K804_9GAMM</name>
<comment type="similarity">
    <text evidence="4">Belongs to the BamE family.</text>
</comment>
<dbReference type="GO" id="GO:0051205">
    <property type="term" value="P:protein insertion into membrane"/>
    <property type="evidence" value="ECO:0007669"/>
    <property type="project" value="UniProtKB-UniRule"/>
</dbReference>
<dbReference type="InterPro" id="IPR037873">
    <property type="entry name" value="BamE-like"/>
</dbReference>
<gene>
    <name evidence="4" type="primary">bamE</name>
    <name evidence="7" type="ORF">GV64_05590</name>
</gene>
<dbReference type="InterPro" id="IPR007450">
    <property type="entry name" value="BamE_dom"/>
</dbReference>
<evidence type="ECO:0000256" key="4">
    <source>
        <dbReference type="HAMAP-Rule" id="MF_00925"/>
    </source>
</evidence>
<dbReference type="RefSeq" id="WP_020581183.1">
    <property type="nucleotide sequence ID" value="NZ_JOJP01000001.1"/>
</dbReference>
<comment type="caution">
    <text evidence="7">The sequence shown here is derived from an EMBL/GenBank/DDBJ whole genome shotgun (WGS) entry which is preliminary data.</text>
</comment>
<dbReference type="STRING" id="305900.GV64_05590"/>
<reference evidence="7 8" key="1">
    <citation type="submission" date="2014-06" db="EMBL/GenBank/DDBJ databases">
        <title>Whole Genome Sequences of Three Symbiotic Endozoicomonas Bacteria.</title>
        <authorList>
            <person name="Neave M.J."/>
            <person name="Apprill A."/>
            <person name="Voolstra C.R."/>
        </authorList>
    </citation>
    <scope>NUCLEOTIDE SEQUENCE [LARGE SCALE GENOMIC DNA]</scope>
    <source>
        <strain evidence="7 8">DSM 22380</strain>
    </source>
</reference>
<organism evidence="7 8">
    <name type="scientific">Endozoicomonas elysicola</name>
    <dbReference type="NCBI Taxonomy" id="305900"/>
    <lineage>
        <taxon>Bacteria</taxon>
        <taxon>Pseudomonadati</taxon>
        <taxon>Pseudomonadota</taxon>
        <taxon>Gammaproteobacteria</taxon>
        <taxon>Oceanospirillales</taxon>
        <taxon>Endozoicomonadaceae</taxon>
        <taxon>Endozoicomonas</taxon>
    </lineage>
</organism>
<keyword evidence="3 4" id="KW-0998">Cell outer membrane</keyword>
<keyword evidence="1 4" id="KW-0732">Signal</keyword>
<protein>
    <recommendedName>
        <fullName evidence="4">Outer membrane protein assembly factor BamE</fullName>
    </recommendedName>
</protein>
<feature type="signal peptide" evidence="5">
    <location>
        <begin position="1"/>
        <end position="19"/>
    </location>
</feature>
<keyword evidence="8" id="KW-1185">Reference proteome</keyword>
<dbReference type="HAMAP" id="MF_00925">
    <property type="entry name" value="OM_assembly_BamE"/>
    <property type="match status" value="1"/>
</dbReference>
<keyword evidence="4" id="KW-0449">Lipoprotein</keyword>
<feature type="chain" id="PRO_5008981900" description="Outer membrane protein assembly factor BamE" evidence="5">
    <location>
        <begin position="20"/>
        <end position="124"/>
    </location>
</feature>
<keyword evidence="2 4" id="KW-0472">Membrane</keyword>
<dbReference type="eggNOG" id="COG2913">
    <property type="taxonomic scope" value="Bacteria"/>
</dbReference>
<accession>A0A081K804</accession>
<dbReference type="InterPro" id="IPR026592">
    <property type="entry name" value="BamE"/>
</dbReference>
<sequence length="124" mass="13909">MQKTTIALAAALFSTTLLTGCASSTDSGSKLISFPGAYKIDIQQGNVITQEMINQLRPGMTRAQVQYVMGTPLLEDTFNRNRWDYIYSLQPGGKDREQKTVTLFFENDQLRSIQGDLKPENNQQ</sequence>
<proteinExistence type="inferred from homology"/>
<evidence type="ECO:0000256" key="3">
    <source>
        <dbReference type="ARBA" id="ARBA00023237"/>
    </source>
</evidence>
<evidence type="ECO:0000256" key="5">
    <source>
        <dbReference type="SAM" id="SignalP"/>
    </source>
</evidence>
<evidence type="ECO:0000259" key="6">
    <source>
        <dbReference type="Pfam" id="PF04355"/>
    </source>
</evidence>
<comment type="function">
    <text evidence="4">Part of the outer membrane protein assembly complex, which is involved in assembly and insertion of beta-barrel proteins into the outer membrane.</text>
</comment>
<comment type="subunit">
    <text evidence="4">Part of the Bam complex.</text>
</comment>
<dbReference type="GO" id="GO:1990063">
    <property type="term" value="C:Bam protein complex"/>
    <property type="evidence" value="ECO:0007669"/>
    <property type="project" value="TreeGrafter"/>
</dbReference>
<feature type="domain" description="Outer membrane protein assembly factor BamE" evidence="6">
    <location>
        <begin position="45"/>
        <end position="113"/>
    </location>
</feature>
<dbReference type="Gene3D" id="3.30.1450.10">
    <property type="match status" value="1"/>
</dbReference>
<dbReference type="Proteomes" id="UP000027997">
    <property type="component" value="Unassembled WGS sequence"/>
</dbReference>
<dbReference type="AlphaFoldDB" id="A0A081K804"/>
<dbReference type="PANTHER" id="PTHR37482">
    <property type="entry name" value="OUTER MEMBRANE PROTEIN ASSEMBLY FACTOR BAME"/>
    <property type="match status" value="1"/>
</dbReference>
<dbReference type="PROSITE" id="PS51257">
    <property type="entry name" value="PROKAR_LIPOPROTEIN"/>
    <property type="match status" value="1"/>
</dbReference>
<keyword evidence="4" id="KW-0564">Palmitate</keyword>
<dbReference type="PANTHER" id="PTHR37482:SF1">
    <property type="entry name" value="OUTER MEMBRANE PROTEIN ASSEMBLY FACTOR BAME"/>
    <property type="match status" value="1"/>
</dbReference>
<dbReference type="EMBL" id="JOJP01000001">
    <property type="protein sequence ID" value="KEI70280.1"/>
    <property type="molecule type" value="Genomic_DNA"/>
</dbReference>
<evidence type="ECO:0000313" key="7">
    <source>
        <dbReference type="EMBL" id="KEI70280.1"/>
    </source>
</evidence>
<dbReference type="GO" id="GO:0030674">
    <property type="term" value="F:protein-macromolecule adaptor activity"/>
    <property type="evidence" value="ECO:0007669"/>
    <property type="project" value="TreeGrafter"/>
</dbReference>
<dbReference type="Pfam" id="PF04355">
    <property type="entry name" value="BamE"/>
    <property type="match status" value="1"/>
</dbReference>
<evidence type="ECO:0000256" key="1">
    <source>
        <dbReference type="ARBA" id="ARBA00022729"/>
    </source>
</evidence>
<evidence type="ECO:0000313" key="8">
    <source>
        <dbReference type="Proteomes" id="UP000027997"/>
    </source>
</evidence>
<comment type="subcellular location">
    <subcellularLocation>
        <location evidence="4">Cell outer membrane</location>
        <topology evidence="4">Lipid-anchor</topology>
    </subcellularLocation>
</comment>